<keyword evidence="3" id="KW-1185">Reference proteome</keyword>
<dbReference type="AlphaFoldDB" id="A0A2S0N736"/>
<sequence length="331" mass="36474">MTTFDRIRASRRTVLGGLAAGTALVAMPAVLRAQKLNWIGASATPPTDFIAQSLDFFAKRLGELTQGQITTTTHHAGSLGGEREHVEGLLQGAVQVASPGASILAGWYRPADVWTFPYLFKDVAHKDRVMTSVIGAYGDDVAKVAKLRPVGSIPRMPRLLSSNRVVRTPADLRGFKIRVPETTLWRRTFERFGASPTPLPWPEVFQALKSGIIEGQENPMALTYNGGIFDVNKNLALTEHMMQDNQIVLSEQVYAGLSEAHRKAVNQAARDMENELRPKVIADDNRILELVKAKNIAINPVDKEAFRATLRGMEDEFAHVKQWVQQIGAIA</sequence>
<dbReference type="GO" id="GO:0055085">
    <property type="term" value="P:transmembrane transport"/>
    <property type="evidence" value="ECO:0007669"/>
    <property type="project" value="InterPro"/>
</dbReference>
<dbReference type="Proteomes" id="UP000237889">
    <property type="component" value="Chromosome"/>
</dbReference>
<evidence type="ECO:0000313" key="3">
    <source>
        <dbReference type="Proteomes" id="UP000237889"/>
    </source>
</evidence>
<dbReference type="OrthoDB" id="9803763at2"/>
<evidence type="ECO:0000256" key="1">
    <source>
        <dbReference type="ARBA" id="ARBA00022729"/>
    </source>
</evidence>
<protein>
    <recommendedName>
        <fullName evidence="4">C4-dicarboxylate ABC transporter substrate-binding protein</fullName>
    </recommendedName>
</protein>
<accession>A0A2S0N736</accession>
<proteinExistence type="predicted"/>
<gene>
    <name evidence="2" type="ORF">C6569_00945</name>
</gene>
<dbReference type="NCBIfam" id="NF037995">
    <property type="entry name" value="TRAP_S1"/>
    <property type="match status" value="1"/>
</dbReference>
<dbReference type="PROSITE" id="PS51318">
    <property type="entry name" value="TAT"/>
    <property type="match status" value="1"/>
</dbReference>
<dbReference type="Pfam" id="PF03480">
    <property type="entry name" value="DctP"/>
    <property type="match status" value="1"/>
</dbReference>
<reference evidence="2 3" key="1">
    <citation type="submission" date="2018-03" db="EMBL/GenBank/DDBJ databases">
        <title>Genome sequencing of Phreatobacter sp.</title>
        <authorList>
            <person name="Kim S.-J."/>
            <person name="Heo J."/>
            <person name="Kwon S.-W."/>
        </authorList>
    </citation>
    <scope>NUCLEOTIDE SEQUENCE [LARGE SCALE GENOMIC DNA]</scope>
    <source>
        <strain evidence="2 3">S-12</strain>
    </source>
</reference>
<organism evidence="2 3">
    <name type="scientific">Phreatobacter cathodiphilus</name>
    <dbReference type="NCBI Taxonomy" id="1868589"/>
    <lineage>
        <taxon>Bacteria</taxon>
        <taxon>Pseudomonadati</taxon>
        <taxon>Pseudomonadota</taxon>
        <taxon>Alphaproteobacteria</taxon>
        <taxon>Hyphomicrobiales</taxon>
        <taxon>Phreatobacteraceae</taxon>
        <taxon>Phreatobacter</taxon>
    </lineage>
</organism>
<evidence type="ECO:0008006" key="4">
    <source>
        <dbReference type="Google" id="ProtNLM"/>
    </source>
</evidence>
<dbReference type="RefSeq" id="WP_106747083.1">
    <property type="nucleotide sequence ID" value="NZ_CP027668.1"/>
</dbReference>
<evidence type="ECO:0000313" key="2">
    <source>
        <dbReference type="EMBL" id="AVO43753.1"/>
    </source>
</evidence>
<dbReference type="PANTHER" id="PTHR33376:SF4">
    <property type="entry name" value="SIALIC ACID-BINDING PERIPLASMIC PROTEIN SIAP"/>
    <property type="match status" value="1"/>
</dbReference>
<dbReference type="InterPro" id="IPR038404">
    <property type="entry name" value="TRAP_DctP_sf"/>
</dbReference>
<dbReference type="PANTHER" id="PTHR33376">
    <property type="match status" value="1"/>
</dbReference>
<dbReference type="EMBL" id="CP027668">
    <property type="protein sequence ID" value="AVO43753.1"/>
    <property type="molecule type" value="Genomic_DNA"/>
</dbReference>
<dbReference type="InterPro" id="IPR018389">
    <property type="entry name" value="DctP_fam"/>
</dbReference>
<dbReference type="KEGG" id="phr:C6569_00945"/>
<name>A0A2S0N736_9HYPH</name>
<dbReference type="InterPro" id="IPR006311">
    <property type="entry name" value="TAT_signal"/>
</dbReference>
<dbReference type="Gene3D" id="3.40.190.170">
    <property type="entry name" value="Bacterial extracellular solute-binding protein, family 7"/>
    <property type="match status" value="1"/>
</dbReference>
<keyword evidence="1" id="KW-0732">Signal</keyword>
<dbReference type="CDD" id="cd13603">
    <property type="entry name" value="PBP2_TRAP_Siap_TeaA_like"/>
    <property type="match status" value="1"/>
</dbReference>